<keyword evidence="2" id="KW-1185">Reference proteome</keyword>
<gene>
    <name evidence="1" type="ORF">GGQ99_004728</name>
</gene>
<comment type="caution">
    <text evidence="1">The sequence shown here is derived from an EMBL/GenBank/DDBJ whole genome shotgun (WGS) entry which is preliminary data.</text>
</comment>
<organism evidence="1 2">
    <name type="scientific">Aminobacter niigataensis</name>
    <dbReference type="NCBI Taxonomy" id="83265"/>
    <lineage>
        <taxon>Bacteria</taxon>
        <taxon>Pseudomonadati</taxon>
        <taxon>Pseudomonadota</taxon>
        <taxon>Alphaproteobacteria</taxon>
        <taxon>Hyphomicrobiales</taxon>
        <taxon>Phyllobacteriaceae</taxon>
        <taxon>Aminobacter</taxon>
    </lineage>
</organism>
<protein>
    <submittedName>
        <fullName evidence="1">Uncharacterized protein</fullName>
    </submittedName>
</protein>
<dbReference type="EMBL" id="JACHOT010000009">
    <property type="protein sequence ID" value="MBB4652944.1"/>
    <property type="molecule type" value="Genomic_DNA"/>
</dbReference>
<proteinExistence type="predicted"/>
<evidence type="ECO:0000313" key="1">
    <source>
        <dbReference type="EMBL" id="MBB4652944.1"/>
    </source>
</evidence>
<evidence type="ECO:0000313" key="2">
    <source>
        <dbReference type="Proteomes" id="UP000539538"/>
    </source>
</evidence>
<accession>A0ABR6L821</accession>
<dbReference type="Proteomes" id="UP000539538">
    <property type="component" value="Unassembled WGS sequence"/>
</dbReference>
<sequence>MADRPILFSGPMVRALLDGRKTKTRRIIPQPEMTAFGWNVPWQVGGGVVFSDQSTPELIAAELINGVRVQAGDRLYVREAWRVSNKWNDTAPRDLPPRTMTVMFEAGGSMGGVSSPPVGRLRTADEYPPDLSYPSSMPKWAGRLRAGMHMPRWASRLTLTVTDVRVERLQDISEADAVAEGARTAYGEWFDTGFCLVKADRVPPITLFAWLWNSLNAGRGYGWDTNPWVTVTTFTVRVGNIDIIDEVAP</sequence>
<name>A0ABR6L821_9HYPH</name>
<reference evidence="1 2" key="1">
    <citation type="submission" date="2020-08" db="EMBL/GenBank/DDBJ databases">
        <title>Genomic Encyclopedia of Type Strains, Phase IV (KMG-IV): sequencing the most valuable type-strain genomes for metagenomic binning, comparative biology and taxonomic classification.</title>
        <authorList>
            <person name="Goeker M."/>
        </authorList>
    </citation>
    <scope>NUCLEOTIDE SEQUENCE [LARGE SCALE GENOMIC DNA]</scope>
    <source>
        <strain evidence="1 2">DSM 7050</strain>
    </source>
</reference>